<sequence length="158" mass="17326">MLSFHASGDWMGMVGGGSGREVVGQAKGTRSGAPRCRSNVSSSPRDFPFCPEIAARLVLVDDKNLFLFRSTFSVGIQTNPVSELLGRGVIPFPSPSDFLFLDFHKNLRHIHSNHISLPFNPTFLACTRPCSAVLIFDASFLPFPTSPRLRPYLLAGYP</sequence>
<proteinExistence type="predicted"/>
<gene>
    <name evidence="1" type="ORF">IE53DRAFT_113871</name>
</gene>
<accession>A0ACD0NW85</accession>
<reference evidence="1 2" key="1">
    <citation type="journal article" date="2018" name="Mol. Biol. Evol.">
        <title>Broad Genomic Sampling Reveals a Smut Pathogenic Ancestry of the Fungal Clade Ustilaginomycotina.</title>
        <authorList>
            <person name="Kijpornyongpan T."/>
            <person name="Mondo S.J."/>
            <person name="Barry K."/>
            <person name="Sandor L."/>
            <person name="Lee J."/>
            <person name="Lipzen A."/>
            <person name="Pangilinan J."/>
            <person name="LaButti K."/>
            <person name="Hainaut M."/>
            <person name="Henrissat B."/>
            <person name="Grigoriev I.V."/>
            <person name="Spatafora J.W."/>
            <person name="Aime M.C."/>
        </authorList>
    </citation>
    <scope>NUCLEOTIDE SEQUENCE [LARGE SCALE GENOMIC DNA]</scope>
    <source>
        <strain evidence="1 2">SA 807</strain>
    </source>
</reference>
<protein>
    <submittedName>
        <fullName evidence="1">Uncharacterized protein</fullName>
    </submittedName>
</protein>
<keyword evidence="2" id="KW-1185">Reference proteome</keyword>
<name>A0ACD0NW85_9BASI</name>
<evidence type="ECO:0000313" key="2">
    <source>
        <dbReference type="Proteomes" id="UP000245626"/>
    </source>
</evidence>
<organism evidence="1 2">
    <name type="scientific">Violaceomyces palustris</name>
    <dbReference type="NCBI Taxonomy" id="1673888"/>
    <lineage>
        <taxon>Eukaryota</taxon>
        <taxon>Fungi</taxon>
        <taxon>Dikarya</taxon>
        <taxon>Basidiomycota</taxon>
        <taxon>Ustilaginomycotina</taxon>
        <taxon>Ustilaginomycetes</taxon>
        <taxon>Violaceomycetales</taxon>
        <taxon>Violaceomycetaceae</taxon>
        <taxon>Violaceomyces</taxon>
    </lineage>
</organism>
<evidence type="ECO:0000313" key="1">
    <source>
        <dbReference type="EMBL" id="PWN50047.1"/>
    </source>
</evidence>
<dbReference type="Proteomes" id="UP000245626">
    <property type="component" value="Unassembled WGS sequence"/>
</dbReference>
<dbReference type="EMBL" id="KZ819975">
    <property type="protein sequence ID" value="PWN50047.1"/>
    <property type="molecule type" value="Genomic_DNA"/>
</dbReference>